<gene>
    <name evidence="2" type="ORF">M2412_003587</name>
</gene>
<dbReference type="Proteomes" id="UP001320691">
    <property type="component" value="Unassembled WGS sequence"/>
</dbReference>
<evidence type="ECO:0000313" key="3">
    <source>
        <dbReference type="Proteomes" id="UP001320691"/>
    </source>
</evidence>
<proteinExistence type="predicted"/>
<reference evidence="2" key="1">
    <citation type="submission" date="2022-08" db="EMBL/GenBank/DDBJ databases">
        <title>Genomic analyses of the natural microbiome of Caenorhabditis elegans.</title>
        <authorList>
            <person name="Samuel B."/>
        </authorList>
    </citation>
    <scope>NUCLEOTIDE SEQUENCE</scope>
    <source>
        <strain evidence="2">BIGb0277</strain>
    </source>
</reference>
<feature type="domain" description="ApeA N-terminal" evidence="1">
    <location>
        <begin position="8"/>
        <end position="287"/>
    </location>
</feature>
<evidence type="ECO:0000259" key="1">
    <source>
        <dbReference type="Pfam" id="PF18862"/>
    </source>
</evidence>
<sequence length="489" mass="53790">MRAPTEVYVGNFKLDEAGEAIGQLSIAGSGSELVLNTTFSVDMESIPHEIHGRSIKGEAISCIGCIPRGQTNTIRGDDSSYTSSTVFPHYVVIGREFLDQSVADIDSVSFTTDELGALVGDRLAFGWMFPKPEDLKTLIGESREEVFEGAQVAYFNGKTTIAELETELGLISIFNSPSGGSGTAHGVGIKNAVRISVHMGEPVTLDEAATRILVILRFLTVLSGRHQTAHQFSARRASQDEFSLPDTVHVCMARASSAEKLPTSLRFDLPLDAATRTEEFCSVMSSWIARDPKRIAARVQHANGIEYGNLYTTNRLVAAANMFDLLPKEDCPQPPELPASLLAAANQARLIFRDLPVSPQRDSMLQAISRLGSSTLTSKVKHRGEILLSSLEPFFPELLQVLRLAVKCRNYFVHGPSGDLDYQQVYPFLPFFTEALEFTFSVSELIECGWDVERWSTAGHTMSHSFTEFRASYRERLKELIATGLIKAT</sequence>
<organism evidence="2 3">
    <name type="scientific">Stenotrophomonas rhizophila</name>
    <dbReference type="NCBI Taxonomy" id="216778"/>
    <lineage>
        <taxon>Bacteria</taxon>
        <taxon>Pseudomonadati</taxon>
        <taxon>Pseudomonadota</taxon>
        <taxon>Gammaproteobacteria</taxon>
        <taxon>Lysobacterales</taxon>
        <taxon>Lysobacteraceae</taxon>
        <taxon>Stenotrophomonas</taxon>
    </lineage>
</organism>
<dbReference type="Pfam" id="PF18862">
    <property type="entry name" value="ApeA_NTD1"/>
    <property type="match status" value="1"/>
</dbReference>
<evidence type="ECO:0000313" key="2">
    <source>
        <dbReference type="EMBL" id="MCS4281570.1"/>
    </source>
</evidence>
<dbReference type="InterPro" id="IPR041223">
    <property type="entry name" value="ApeA_NTD"/>
</dbReference>
<accession>A0AAW5PMJ7</accession>
<name>A0AAW5PMJ7_9GAMM</name>
<dbReference type="AlphaFoldDB" id="A0AAW5PMJ7"/>
<comment type="caution">
    <text evidence="2">The sequence shown here is derived from an EMBL/GenBank/DDBJ whole genome shotgun (WGS) entry which is preliminary data.</text>
</comment>
<protein>
    <recommendedName>
        <fullName evidence="1">ApeA N-terminal domain-containing protein</fullName>
    </recommendedName>
</protein>
<dbReference type="EMBL" id="JANUEK010000009">
    <property type="protein sequence ID" value="MCS4281570.1"/>
    <property type="molecule type" value="Genomic_DNA"/>
</dbReference>
<dbReference type="RefSeq" id="WP_259262043.1">
    <property type="nucleotide sequence ID" value="NZ_JANUEK010000009.1"/>
</dbReference>